<reference evidence="1" key="1">
    <citation type="journal article" date="2021" name="Proc. Natl. Acad. Sci. U.S.A.">
        <title>A Catalog of Tens of Thousands of Viruses from Human Metagenomes Reveals Hidden Associations with Chronic Diseases.</title>
        <authorList>
            <person name="Tisza M.J."/>
            <person name="Buck C.B."/>
        </authorList>
    </citation>
    <scope>NUCLEOTIDE SEQUENCE</scope>
    <source>
        <strain evidence="1">CteLh2</strain>
    </source>
</reference>
<dbReference type="SUPFAM" id="SSF56731">
    <property type="entry name" value="DNA primase core"/>
    <property type="match status" value="1"/>
</dbReference>
<sequence length="336" mass="38499">MIIKIKDKLKDNTECIERLLVKLEFHNIKLNNKDQFVFGFDDKGKGTGNFLNIHTLLFYSFSGHNKGDIITLVAEKLDTTDGKAIKWLCKELNISYSYNPVSVDLPFGGFFKKYTKVKEIDETPPITYPDSRLYEFNYGVSKLWIDDGISAITQEIFGVGYDILTNRITYPWLNECGDLIGIMGRLNTIEVKDWQNKYLPIISFNKSKALYGLYQNYKNILNSNYIIICESEKSVMKGYEKGIYNVVAIGCKNISQRQANLIKSMYCNVIIALDEGVEMKHSIEQAQKVQISNPFFSNEVYVLDTTGLDTKSSLLDADKSTIDKYLKNNLIYIDKE</sequence>
<organism evidence="1">
    <name type="scientific">Siphoviridae sp. cteLh2</name>
    <dbReference type="NCBI Taxonomy" id="2825590"/>
    <lineage>
        <taxon>Viruses</taxon>
        <taxon>Duplodnaviria</taxon>
        <taxon>Heunggongvirae</taxon>
        <taxon>Uroviricota</taxon>
        <taxon>Caudoviricetes</taxon>
    </lineage>
</organism>
<accession>A0A8S5U5Q2</accession>
<dbReference type="Gene3D" id="3.40.1360.10">
    <property type="match status" value="1"/>
</dbReference>
<protein>
    <submittedName>
        <fullName evidence="1">DNA primase</fullName>
    </submittedName>
</protein>
<name>A0A8S5U5Q2_9CAUD</name>
<proteinExistence type="predicted"/>
<evidence type="ECO:0000313" key="1">
    <source>
        <dbReference type="EMBL" id="DAF89779.1"/>
    </source>
</evidence>
<dbReference type="EMBL" id="BK016017">
    <property type="protein sequence ID" value="DAF89779.1"/>
    <property type="molecule type" value="Genomic_DNA"/>
</dbReference>